<dbReference type="InterPro" id="IPR029062">
    <property type="entry name" value="Class_I_gatase-like"/>
</dbReference>
<keyword evidence="8" id="KW-1185">Reference proteome</keyword>
<dbReference type="SUPFAM" id="SSF56042">
    <property type="entry name" value="PurM C-terminal domain-like"/>
    <property type="match status" value="1"/>
</dbReference>
<gene>
    <name evidence="7" type="ORF">BoHV6ORF75</name>
</gene>
<dbReference type="Pfam" id="PF02769">
    <property type="entry name" value="AIRS_C"/>
    <property type="match status" value="1"/>
</dbReference>
<dbReference type="InterPro" id="IPR036676">
    <property type="entry name" value="PurM-like_C_sf"/>
</dbReference>
<dbReference type="SUPFAM" id="SSF55326">
    <property type="entry name" value="PurM N-terminal domain-like"/>
    <property type="match status" value="1"/>
</dbReference>
<dbReference type="Gene3D" id="3.40.50.880">
    <property type="match status" value="1"/>
</dbReference>
<evidence type="ECO:0000256" key="1">
    <source>
        <dbReference type="ARBA" id="ARBA00004535"/>
    </source>
</evidence>
<evidence type="ECO:0000259" key="5">
    <source>
        <dbReference type="Pfam" id="PF02769"/>
    </source>
</evidence>
<comment type="subcellular location">
    <subcellularLocation>
        <location evidence="1">Virion tegument</location>
    </subcellularLocation>
</comment>
<evidence type="ECO:0000313" key="7">
    <source>
        <dbReference type="EMBL" id="AIB03227.1"/>
    </source>
</evidence>
<reference evidence="7 8" key="1">
    <citation type="journal article" date="2014" name="J. Gen. Virol.">
        <title>Novel gammaherpesvirus functions encoded by bovine herpesvirus 6 (bovine lymphotropic virus).</title>
        <authorList>
            <person name="Jia J."/>
            <person name="Delhon G."/>
            <person name="Tulman E.R."/>
            <person name="Diel D.G."/>
            <person name="Osorio F.A."/>
            <person name="Wen X."/>
            <person name="Kutish G.F."/>
            <person name="Rock D.L."/>
        </authorList>
    </citation>
    <scope>NUCLEOTIDE SEQUENCE [LARGE SCALE GENOMIC DNA]</scope>
    <source>
        <strain evidence="7">Pennsylvania 47</strain>
    </source>
</reference>
<accession>A0A060CU61</accession>
<dbReference type="KEGG" id="vg:19620206"/>
<feature type="region of interest" description="Disordered" evidence="4">
    <location>
        <begin position="575"/>
        <end position="596"/>
    </location>
</feature>
<dbReference type="GO" id="GO:0006164">
    <property type="term" value="P:purine nucleotide biosynthetic process"/>
    <property type="evidence" value="ECO:0007669"/>
    <property type="project" value="TreeGrafter"/>
</dbReference>
<protein>
    <submittedName>
        <fullName evidence="7">FGAM-synthase</fullName>
    </submittedName>
</protein>
<keyword evidence="2" id="KW-0920">Virion tegument</keyword>
<dbReference type="Pfam" id="PF13507">
    <property type="entry name" value="GATase_5"/>
    <property type="match status" value="1"/>
</dbReference>
<dbReference type="GO" id="GO:0043657">
    <property type="term" value="C:host cell"/>
    <property type="evidence" value="ECO:0007669"/>
    <property type="project" value="GOC"/>
</dbReference>
<dbReference type="PANTHER" id="PTHR10099:SF1">
    <property type="entry name" value="PHOSPHORIBOSYLFORMYLGLYCINAMIDINE SYNTHASE"/>
    <property type="match status" value="1"/>
</dbReference>
<dbReference type="SUPFAM" id="SSF52317">
    <property type="entry name" value="Class I glutamine amidotransferase-like"/>
    <property type="match status" value="1"/>
</dbReference>
<dbReference type="GO" id="GO:0004642">
    <property type="term" value="F:phosphoribosylformylglycinamidine synthase activity"/>
    <property type="evidence" value="ECO:0007669"/>
    <property type="project" value="TreeGrafter"/>
</dbReference>
<feature type="domain" description="Tegument protein herpes virus N-terminal" evidence="6">
    <location>
        <begin position="260"/>
        <end position="543"/>
    </location>
</feature>
<feature type="compositionally biased region" description="Polar residues" evidence="4">
    <location>
        <begin position="585"/>
        <end position="596"/>
    </location>
</feature>
<dbReference type="RefSeq" id="YP_009042051.1">
    <property type="nucleotide sequence ID" value="NC_024303.1"/>
</dbReference>
<name>A0A060CU61_9GAMA</name>
<organism evidence="7 8">
    <name type="scientific">Bovine gammaherpesvirus 6</name>
    <dbReference type="NCBI Taxonomy" id="1504288"/>
    <lineage>
        <taxon>Viruses</taxon>
        <taxon>Duplodnaviria</taxon>
        <taxon>Heunggongvirae</taxon>
        <taxon>Peploviricota</taxon>
        <taxon>Herviviricetes</taxon>
        <taxon>Herpesvirales</taxon>
        <taxon>Orthoherpesviridae</taxon>
        <taxon>Gammaherpesvirinae</taxon>
        <taxon>Macavirus</taxon>
        <taxon>Macavirus bovinegamma6</taxon>
    </lineage>
</organism>
<dbReference type="Gene3D" id="3.90.650.10">
    <property type="entry name" value="PurM-like C-terminal domain"/>
    <property type="match status" value="1"/>
</dbReference>
<feature type="domain" description="PurM-like C-terminal" evidence="5">
    <location>
        <begin position="821"/>
        <end position="962"/>
    </location>
</feature>
<dbReference type="InterPro" id="IPR010918">
    <property type="entry name" value="PurM-like_C_dom"/>
</dbReference>
<evidence type="ECO:0000313" key="8">
    <source>
        <dbReference type="Proteomes" id="UP000121539"/>
    </source>
</evidence>
<evidence type="ECO:0000256" key="4">
    <source>
        <dbReference type="SAM" id="MobiDB-lite"/>
    </source>
</evidence>
<proteinExistence type="predicted"/>
<dbReference type="InterPro" id="IPR036921">
    <property type="entry name" value="PurM-like_N_sf"/>
</dbReference>
<keyword evidence="3" id="KW-0946">Virion</keyword>
<dbReference type="SMART" id="SM01211">
    <property type="entry name" value="GATase_5"/>
    <property type="match status" value="1"/>
</dbReference>
<dbReference type="Gene3D" id="3.30.1330.10">
    <property type="entry name" value="PurM-like, N-terminal domain"/>
    <property type="match status" value="1"/>
</dbReference>
<dbReference type="GeneID" id="19620206"/>
<evidence type="ECO:0000256" key="3">
    <source>
        <dbReference type="ARBA" id="ARBA00022844"/>
    </source>
</evidence>
<dbReference type="GO" id="GO:0075733">
    <property type="term" value="P:intracellular transport of virus"/>
    <property type="evidence" value="ECO:0007669"/>
    <property type="project" value="InterPro"/>
</dbReference>
<dbReference type="GO" id="GO:0019033">
    <property type="term" value="C:viral tegument"/>
    <property type="evidence" value="ECO:0007669"/>
    <property type="project" value="UniProtKB-SubCell"/>
</dbReference>
<dbReference type="Pfam" id="PF12818">
    <property type="entry name" value="Tegument_dsDNA"/>
    <property type="match status" value="1"/>
</dbReference>
<dbReference type="InterPro" id="IPR010077">
    <property type="entry name" value="Herpes_virus_tegument"/>
</dbReference>
<dbReference type="EMBL" id="KJ705001">
    <property type="protein sequence ID" value="AIB03227.1"/>
    <property type="molecule type" value="Genomic_DNA"/>
</dbReference>
<sequence>MSAYLLPNIKRAYKENLVKIWFVDSEFSIEQEQMIYKHLDKRGEMTMISGSVFSEQIIFINVSIDEEDRSRGCLTYEEILKRVQDILRPIVKSTDLTPVSKYPVKRKVFQIMYGPDLKRIPTTLSHEIKDLLKPIGANTLLRVEIGHCFTFSCKQEISELISDMAHDQLVSRSQITYGKDLNGIHINYMMLHHGSDVTSSPEQEDNICFYVMKKPYGANMPLAQQVAHLPNISIPSTSVATSLSFKTRGALYESKEMTSFHYAIFNHISNLGFVTQQLNTQRMQKSIFLENSCLASSLGCYASSEFFNDGLPYEGLKELHSYLITQADVATRTGSPTLTGFLRLMSPKVLNGVTLYRPMIYDAHLASAIGTNLNNATYHPRQLLVALGTFIPAVEEDTYPFFYRDSVAEYNKIGQTLNNFFSALVSPCVSSTLRDIGKRTVKEHIFALLKQGGVNIFLSRLPADLLYQLKTIDPEQWTISIEYLLAVYFFDVYSNLVFFILDNKKVYTTLGQQYLPIEILQRSAQLFNCEVHIFGETTADAGIHVYEDLQSPYDFKLKKQPERTKLYSMFKLKQNEHGKPHPTRGNANQSSQPESVQWADSFNVSEAIKQILLNPAVGSKEFLVRHMDRCSNGLVAQQPGVGPLDLPLADYGLVLHSAVKPPMPCDPEDGGNVWETMTFEDLLNIHNPEVHESLPATCLGVGEQPLKIALSPINGARLAMTEVITNMMLGPRMALTNMIMTASVVWDPSSNLDELRDVLFACQAFARDLKINFVISSASSSQPGDSRFLEAQPAKFLKNIVFTGSCKVNSVKGVVPVLQAPGNILVHIPVSYNLFFGGTVFESIYNMRIAEEVPSVSAAKLLSLFNVVQEAIESGIILSGHDVSDGGLVAAAIEMCLSTDFDVEIHLPEHQSPLPVLLAETPGVLVEVTPENFSLLKKQCDALNIACFDIGKIKETEGGKLFIYQGASLLYENKIELLRDFWTSFSNNIMSDFFDFINLNILDISNYGSNELDMGNLTEKLMSHHIAFYYNPDIRHKVAVLTWPGMVKECSLFWAFTNANFDVYTVSINEISDSSFFDSFRGLAIQSNTGHIEPMLASMGAVMSLQDTSAHTNSFALAALLKFFKRADTFSLCCGEFGFMIMSQFLHYFLNSDASQQHDFVDFTLSPISLEKNVSGVYESRWLNVRVSDTSPSIMLEPCKGMLLPCWVQGTYLGLKYTADQIEHQLFQKNIVACSYHQNSRLPDDYAQHYPRNPTGNSIIAGLCSLNGRHLALTFDPSLVFFPWQWQHIPAKYKGLQTSPWSLMFYRMHMWCYSH</sequence>
<dbReference type="PANTHER" id="PTHR10099">
    <property type="entry name" value="PHOSPHORIBOSYLFORMYLGLYCINAMIDINE SYNTHASE"/>
    <property type="match status" value="1"/>
</dbReference>
<dbReference type="InterPro" id="IPR024346">
    <property type="entry name" value="Tegument_herpes_virus_N"/>
</dbReference>
<dbReference type="Proteomes" id="UP000121539">
    <property type="component" value="Segment"/>
</dbReference>
<evidence type="ECO:0000259" key="6">
    <source>
        <dbReference type="Pfam" id="PF12818"/>
    </source>
</evidence>
<dbReference type="NCBIfam" id="TIGR01739">
    <property type="entry name" value="tegu_FGAM_synt"/>
    <property type="match status" value="1"/>
</dbReference>
<evidence type="ECO:0000256" key="2">
    <source>
        <dbReference type="ARBA" id="ARBA00022580"/>
    </source>
</evidence>